<sequence length="71" mass="7881">MTVRTETFFAGTSLGERIASFRAELAVKAAKRRVYNQTLSELQSLSSRDLNDLGMSRSMIKSVAYEAAYGK</sequence>
<reference evidence="3" key="1">
    <citation type="submission" date="2017-01" db="EMBL/GenBank/DDBJ databases">
        <authorList>
            <person name="Varghese N."/>
            <person name="Submissions S."/>
        </authorList>
    </citation>
    <scope>NUCLEOTIDE SEQUENCE [LARGE SCALE GENOMIC DNA]</scope>
    <source>
        <strain evidence="3">DSM 29591</strain>
    </source>
</reference>
<dbReference type="OrthoDB" id="8244198at2"/>
<dbReference type="InterPro" id="IPR009506">
    <property type="entry name" value="YjiS-like"/>
</dbReference>
<dbReference type="Proteomes" id="UP000186997">
    <property type="component" value="Unassembled WGS sequence"/>
</dbReference>
<evidence type="ECO:0000313" key="2">
    <source>
        <dbReference type="EMBL" id="SIT75155.1"/>
    </source>
</evidence>
<evidence type="ECO:0000259" key="1">
    <source>
        <dbReference type="Pfam" id="PF06568"/>
    </source>
</evidence>
<organism evidence="2 3">
    <name type="scientific">Yoonia rosea</name>
    <dbReference type="NCBI Taxonomy" id="287098"/>
    <lineage>
        <taxon>Bacteria</taxon>
        <taxon>Pseudomonadati</taxon>
        <taxon>Pseudomonadota</taxon>
        <taxon>Alphaproteobacteria</taxon>
        <taxon>Rhodobacterales</taxon>
        <taxon>Paracoccaceae</taxon>
        <taxon>Yoonia</taxon>
    </lineage>
</organism>
<dbReference type="AlphaFoldDB" id="A0A1R3WBK4"/>
<name>A0A1R3WBK4_9RHOB</name>
<accession>A0A1R3WBK4</accession>
<keyword evidence="3" id="KW-1185">Reference proteome</keyword>
<dbReference type="EMBL" id="FTPR01000001">
    <property type="protein sequence ID" value="SIT75155.1"/>
    <property type="molecule type" value="Genomic_DNA"/>
</dbReference>
<evidence type="ECO:0000313" key="3">
    <source>
        <dbReference type="Proteomes" id="UP000186997"/>
    </source>
</evidence>
<gene>
    <name evidence="2" type="ORF">SAMN05421665_0159</name>
</gene>
<dbReference type="STRING" id="287098.SAMN05421665_0159"/>
<dbReference type="RefSeq" id="WP_076657953.1">
    <property type="nucleotide sequence ID" value="NZ_FTPR01000001.1"/>
</dbReference>
<dbReference type="Pfam" id="PF06568">
    <property type="entry name" value="YjiS-like"/>
    <property type="match status" value="1"/>
</dbReference>
<feature type="domain" description="YjiS-like" evidence="1">
    <location>
        <begin position="29"/>
        <end position="60"/>
    </location>
</feature>
<protein>
    <recommendedName>
        <fullName evidence="1">YjiS-like domain-containing protein</fullName>
    </recommendedName>
</protein>
<proteinExistence type="predicted"/>